<accession>A0A4E0RAN7</accession>
<dbReference type="Proteomes" id="UP000230066">
    <property type="component" value="Unassembled WGS sequence"/>
</dbReference>
<evidence type="ECO:0000313" key="3">
    <source>
        <dbReference type="Proteomes" id="UP000230066"/>
    </source>
</evidence>
<dbReference type="SMART" id="SM00185">
    <property type="entry name" value="ARM"/>
    <property type="match status" value="4"/>
</dbReference>
<sequence length="762" mass="84673">MMEVQPRFLSDSEDELEMDFNSSPSVLSESSSSYTLDSGLSSSNQTGSDISFSPFESEYRGDFFLNHNEYLQFDQQQTFIHQAIHCLLMPDEDCVVNASEFLFYLCKSGFTTVLMQTCPEVISTIFPIVCVSCKNLQAMHFLSGVLHYLSHTPDGVDFILNSGGVNILAHFLASPIESVLYYTVTTIHNLLLVRRSGREIIQQSLVVSHLVRLLNFSVNFNTSCDTKCKAKNRLQSDEINPKFMTILCDCLQILAYGHEATKKTFLDESGMPSLLNLIMSSDYEKVLWTSTRLLRVLSAWMPAKLEILSQDPECAFFTHCVAKGSLRLTANALWTLRNLSDIVVDKLDFIVVSSIIEQVHSQLQSVLLAIQSSSFNGEMKDQYSVARCILGILGNLTCGNNAIKSQLIQLNGIDVITRVMVSVLGNAVKRPTPSMKTTASPNRFATIPGTIISRKSSASTLSDSLSNLSIHPHDPFTENPTCTRPNQSLCWPENDSPEPEFTSVPRDHWTDRPTTRFPLKSAVQTCLQTRSDLSPPNANPTNRLSWDLHDNTQISSTSTSFHIPHSNSGPTLDLLEAGFRCLSHLTAGHPEAARAVNYFYQQRLCSRLVGTVLTHILLPLLSYSANCPSSDISLQTNCENAGDRLYRIQTLQLIRAWATLVNNLCAHIPLGSPVISTITRGRSRLSQHEGKCVYMRLPKYLASQLRRSIRPLDQALTGLFASMPDRPRELVSAQDLVRHLLEKLPRSGPTTAAPAKACVSDD</sequence>
<feature type="compositionally biased region" description="Basic and acidic residues" evidence="1">
    <location>
        <begin position="505"/>
        <end position="514"/>
    </location>
</feature>
<dbReference type="SUPFAM" id="SSF48371">
    <property type="entry name" value="ARM repeat"/>
    <property type="match status" value="1"/>
</dbReference>
<dbReference type="InterPro" id="IPR011989">
    <property type="entry name" value="ARM-like"/>
</dbReference>
<feature type="region of interest" description="Disordered" evidence="1">
    <location>
        <begin position="492"/>
        <end position="514"/>
    </location>
</feature>
<reference evidence="2" key="1">
    <citation type="submission" date="2019-03" db="EMBL/GenBank/DDBJ databases">
        <title>Improved annotation for the trematode Fasciola hepatica.</title>
        <authorList>
            <person name="Choi Y.-J."/>
            <person name="Martin J."/>
            <person name="Mitreva M."/>
        </authorList>
    </citation>
    <scope>NUCLEOTIDE SEQUENCE [LARGE SCALE GENOMIC DNA]</scope>
</reference>
<dbReference type="AlphaFoldDB" id="A0A4E0RAN7"/>
<comment type="caution">
    <text evidence="2">The sequence shown here is derived from an EMBL/GenBank/DDBJ whole genome shotgun (WGS) entry which is preliminary data.</text>
</comment>
<dbReference type="EMBL" id="JXXN02001069">
    <property type="protein sequence ID" value="THD25599.1"/>
    <property type="molecule type" value="Genomic_DNA"/>
</dbReference>
<dbReference type="InterPro" id="IPR013284">
    <property type="entry name" value="Beta-catenin"/>
</dbReference>
<dbReference type="InterPro" id="IPR000225">
    <property type="entry name" value="Armadillo"/>
</dbReference>
<feature type="compositionally biased region" description="Low complexity" evidence="1">
    <location>
        <begin position="22"/>
        <end position="43"/>
    </location>
</feature>
<organism evidence="2 3">
    <name type="scientific">Fasciola hepatica</name>
    <name type="common">Liver fluke</name>
    <dbReference type="NCBI Taxonomy" id="6192"/>
    <lineage>
        <taxon>Eukaryota</taxon>
        <taxon>Metazoa</taxon>
        <taxon>Spiralia</taxon>
        <taxon>Lophotrochozoa</taxon>
        <taxon>Platyhelminthes</taxon>
        <taxon>Trematoda</taxon>
        <taxon>Digenea</taxon>
        <taxon>Plagiorchiida</taxon>
        <taxon>Echinostomata</taxon>
        <taxon>Echinostomatoidea</taxon>
        <taxon>Fasciolidae</taxon>
        <taxon>Fasciola</taxon>
    </lineage>
</organism>
<dbReference type="Gene3D" id="1.25.10.10">
    <property type="entry name" value="Leucine-rich Repeat Variant"/>
    <property type="match status" value="1"/>
</dbReference>
<gene>
    <name evidence="2" type="ORF">D915_003333</name>
</gene>
<evidence type="ECO:0000256" key="1">
    <source>
        <dbReference type="SAM" id="MobiDB-lite"/>
    </source>
</evidence>
<evidence type="ECO:0000313" key="2">
    <source>
        <dbReference type="EMBL" id="THD25599.1"/>
    </source>
</evidence>
<keyword evidence="3" id="KW-1185">Reference proteome</keyword>
<dbReference type="GO" id="GO:0045296">
    <property type="term" value="F:cadherin binding"/>
    <property type="evidence" value="ECO:0007669"/>
    <property type="project" value="InterPro"/>
</dbReference>
<dbReference type="GO" id="GO:0007155">
    <property type="term" value="P:cell adhesion"/>
    <property type="evidence" value="ECO:0007669"/>
    <property type="project" value="InterPro"/>
</dbReference>
<feature type="region of interest" description="Disordered" evidence="1">
    <location>
        <begin position="1"/>
        <end position="47"/>
    </location>
</feature>
<dbReference type="InterPro" id="IPR016024">
    <property type="entry name" value="ARM-type_fold"/>
</dbReference>
<dbReference type="PANTHER" id="PTHR45976">
    <property type="entry name" value="ARMADILLO SEGMENT POLARITY PROTEIN"/>
    <property type="match status" value="1"/>
</dbReference>
<protein>
    <submittedName>
        <fullName evidence="2">Junction plakoglobin</fullName>
    </submittedName>
</protein>
<name>A0A4E0RAN7_FASHE</name>
<proteinExistence type="predicted"/>